<accession>A0A0A9FAF1</accession>
<dbReference type="InterPro" id="IPR053197">
    <property type="entry name" value="F-box_SCFL_complex_component"/>
</dbReference>
<dbReference type="Gene3D" id="3.80.10.10">
    <property type="entry name" value="Ribonuclease Inhibitor"/>
    <property type="match status" value="1"/>
</dbReference>
<proteinExistence type="predicted"/>
<reference evidence="3" key="1">
    <citation type="submission" date="2014-09" db="EMBL/GenBank/DDBJ databases">
        <authorList>
            <person name="Magalhaes I.L.F."/>
            <person name="Oliveira U."/>
            <person name="Santos F.R."/>
            <person name="Vidigal T.H.D.A."/>
            <person name="Brescovit A.D."/>
            <person name="Santos A.J."/>
        </authorList>
    </citation>
    <scope>NUCLEOTIDE SEQUENCE</scope>
    <source>
        <tissue evidence="3">Shoot tissue taken approximately 20 cm above the soil surface</tissue>
    </source>
</reference>
<name>A0A0A9FAF1_ARUDO</name>
<dbReference type="PANTHER" id="PTHR34223">
    <property type="entry name" value="OS11G0201299 PROTEIN"/>
    <property type="match status" value="1"/>
</dbReference>
<dbReference type="InterPro" id="IPR053781">
    <property type="entry name" value="F-box_AtFBL13-like"/>
</dbReference>
<protein>
    <recommendedName>
        <fullName evidence="2">F-box domain-containing protein</fullName>
    </recommendedName>
</protein>
<dbReference type="SUPFAM" id="SSF52047">
    <property type="entry name" value="RNI-like"/>
    <property type="match status" value="1"/>
</dbReference>
<feature type="compositionally biased region" description="Basic and acidic residues" evidence="1">
    <location>
        <begin position="1"/>
        <end position="12"/>
    </location>
</feature>
<evidence type="ECO:0000259" key="2">
    <source>
        <dbReference type="Pfam" id="PF00646"/>
    </source>
</evidence>
<dbReference type="InterPro" id="IPR032675">
    <property type="entry name" value="LRR_dom_sf"/>
</dbReference>
<dbReference type="InterPro" id="IPR036047">
    <property type="entry name" value="F-box-like_dom_sf"/>
</dbReference>
<dbReference type="PANTHER" id="PTHR34223:SF107">
    <property type="entry name" value="F-BOX DOMAIN-CONTAINING PROTEIN"/>
    <property type="match status" value="1"/>
</dbReference>
<dbReference type="CDD" id="cd22160">
    <property type="entry name" value="F-box_AtFBL13-like"/>
    <property type="match status" value="1"/>
</dbReference>
<reference evidence="3" key="2">
    <citation type="journal article" date="2015" name="Data Brief">
        <title>Shoot transcriptome of the giant reed, Arundo donax.</title>
        <authorList>
            <person name="Barrero R.A."/>
            <person name="Guerrero F.D."/>
            <person name="Moolhuijzen P."/>
            <person name="Goolsby J.A."/>
            <person name="Tidwell J."/>
            <person name="Bellgard S.E."/>
            <person name="Bellgard M.I."/>
        </authorList>
    </citation>
    <scope>NUCLEOTIDE SEQUENCE</scope>
    <source>
        <tissue evidence="3">Shoot tissue taken approximately 20 cm above the soil surface</tissue>
    </source>
</reference>
<dbReference type="EMBL" id="GBRH01192643">
    <property type="protein sequence ID" value="JAE05253.1"/>
    <property type="molecule type" value="Transcribed_RNA"/>
</dbReference>
<organism evidence="3">
    <name type="scientific">Arundo donax</name>
    <name type="common">Giant reed</name>
    <name type="synonym">Donax arundinaceus</name>
    <dbReference type="NCBI Taxonomy" id="35708"/>
    <lineage>
        <taxon>Eukaryota</taxon>
        <taxon>Viridiplantae</taxon>
        <taxon>Streptophyta</taxon>
        <taxon>Embryophyta</taxon>
        <taxon>Tracheophyta</taxon>
        <taxon>Spermatophyta</taxon>
        <taxon>Magnoliopsida</taxon>
        <taxon>Liliopsida</taxon>
        <taxon>Poales</taxon>
        <taxon>Poaceae</taxon>
        <taxon>PACMAD clade</taxon>
        <taxon>Arundinoideae</taxon>
        <taxon>Arundineae</taxon>
        <taxon>Arundo</taxon>
    </lineage>
</organism>
<dbReference type="SUPFAM" id="SSF81383">
    <property type="entry name" value="F-box domain"/>
    <property type="match status" value="1"/>
</dbReference>
<sequence>MPPRKMGEEDKAPAPTDAGADGMDALPDDVLRLVLSFLPAQEAVRTCVLASRWRHLWKSAPGLRIMGCDERVPAPVKELCGFVDHLLLRRGHASLETCDFRLGYFDNDDNVRRLGRWIGHVVMCQVQTLRLRVCDEECEPWLDSLSLVSRHLTRLELAGVGLYSGFCDFSGCPSLEHLGIAHCDLCCVNRISSDSLKCLSITSCSVKTTWLTFIYVPSLVSLRLADSWDPDDKECHGCFDVENHNNDVLMEVLSETDNLALISESEAFGIERYLKWCPPFRKLKTVLLDHYWCVAPDFQALTCILNNTPVLEKLILQLFPKGSGHKFEMIGRCNFMERSGAISSEHLKAIKVKFEVFDEDVRDVLKYLCTLNIYFIVE</sequence>
<evidence type="ECO:0000256" key="1">
    <source>
        <dbReference type="SAM" id="MobiDB-lite"/>
    </source>
</evidence>
<feature type="domain" description="F-box" evidence="2">
    <location>
        <begin position="25"/>
        <end position="60"/>
    </location>
</feature>
<dbReference type="Pfam" id="PF00646">
    <property type="entry name" value="F-box"/>
    <property type="match status" value="1"/>
</dbReference>
<evidence type="ECO:0000313" key="3">
    <source>
        <dbReference type="EMBL" id="JAE05253.1"/>
    </source>
</evidence>
<dbReference type="AlphaFoldDB" id="A0A0A9FAF1"/>
<feature type="region of interest" description="Disordered" evidence="1">
    <location>
        <begin position="1"/>
        <end position="22"/>
    </location>
</feature>
<dbReference type="InterPro" id="IPR001810">
    <property type="entry name" value="F-box_dom"/>
</dbReference>
<dbReference type="Gene3D" id="1.20.1280.50">
    <property type="match status" value="1"/>
</dbReference>